<evidence type="ECO:0000256" key="7">
    <source>
        <dbReference type="ARBA" id="ARBA00022833"/>
    </source>
</evidence>
<dbReference type="GO" id="GO:0000287">
    <property type="term" value="F:magnesium ion binding"/>
    <property type="evidence" value="ECO:0007669"/>
    <property type="project" value="TreeGrafter"/>
</dbReference>
<sequence>MAVVVPPADLPPLRAVLFDVEGGGERHLDLVELESLEVGPGQMLWVDLCGAGDDLVADVWRALRLPECHLAGNGHPALARLGTRFALRVVSVRGSPAAGFEGDVLDVCAGDNVVVTSHAAPLAFLEELRGGVDAGRGGRGELGRLSAESFAATVLDAQLSTYFDAVSAFEMAVERLEMEIFDDRRQECLGELRELRRAASRLRRMLAPHRTVFASLSRPDFRPDEGAQADRHFRSLDVRFERAMDMVENCRDLVMGSFDLFSNQTALRMNRTMYVLTFATVVLGLMAVVVGAFGMNFATRLFDAEFGFSLTVGALALLGVSALLFARWRRWF</sequence>
<dbReference type="RefSeq" id="WP_026817036.1">
    <property type="nucleotide sequence ID" value="NZ_AUFF01000003.1"/>
</dbReference>
<dbReference type="EMBL" id="AWXU01000022">
    <property type="protein sequence ID" value="KFN50176.1"/>
    <property type="molecule type" value="Genomic_DNA"/>
</dbReference>
<keyword evidence="6 11" id="KW-0812">Transmembrane</keyword>
<dbReference type="GO" id="GO:0015095">
    <property type="term" value="F:magnesium ion transmembrane transporter activity"/>
    <property type="evidence" value="ECO:0007669"/>
    <property type="project" value="TreeGrafter"/>
</dbReference>
<evidence type="ECO:0000256" key="9">
    <source>
        <dbReference type="ARBA" id="ARBA00023065"/>
    </source>
</evidence>
<dbReference type="OrthoDB" id="7596309at2"/>
<keyword evidence="4" id="KW-1003">Cell membrane</keyword>
<keyword evidence="5" id="KW-0997">Cell inner membrane</keyword>
<dbReference type="PANTHER" id="PTHR46494">
    <property type="entry name" value="CORA FAMILY METAL ION TRANSPORTER (EUROFUNG)"/>
    <property type="match status" value="1"/>
</dbReference>
<evidence type="ECO:0008006" key="14">
    <source>
        <dbReference type="Google" id="ProtNLM"/>
    </source>
</evidence>
<dbReference type="SUPFAM" id="SSF143865">
    <property type="entry name" value="CorA soluble domain-like"/>
    <property type="match status" value="1"/>
</dbReference>
<keyword evidence="8 11" id="KW-1133">Transmembrane helix</keyword>
<dbReference type="InterPro" id="IPR045863">
    <property type="entry name" value="CorA_TM1_TM2"/>
</dbReference>
<dbReference type="Gene3D" id="1.20.58.340">
    <property type="entry name" value="Magnesium transport protein CorA, transmembrane region"/>
    <property type="match status" value="2"/>
</dbReference>
<evidence type="ECO:0000256" key="3">
    <source>
        <dbReference type="ARBA" id="ARBA00022448"/>
    </source>
</evidence>
<evidence type="ECO:0000313" key="13">
    <source>
        <dbReference type="Proteomes" id="UP000029391"/>
    </source>
</evidence>
<gene>
    <name evidence="12" type="ORF">P873_08025</name>
</gene>
<dbReference type="GO" id="GO:0050897">
    <property type="term" value="F:cobalt ion binding"/>
    <property type="evidence" value="ECO:0007669"/>
    <property type="project" value="TreeGrafter"/>
</dbReference>
<dbReference type="PANTHER" id="PTHR46494:SF3">
    <property type="entry name" value="ZINC TRANSPORT PROTEIN ZNTB"/>
    <property type="match status" value="1"/>
</dbReference>
<dbReference type="AlphaFoldDB" id="A0A091BEK6"/>
<dbReference type="InterPro" id="IPR045861">
    <property type="entry name" value="CorA_cytoplasmic_dom"/>
</dbReference>
<feature type="transmembrane region" description="Helical" evidence="11">
    <location>
        <begin position="273"/>
        <end position="294"/>
    </location>
</feature>
<keyword evidence="13" id="KW-1185">Reference proteome</keyword>
<protein>
    <recommendedName>
        <fullName evidence="14">Magnesium transporter CorA</fullName>
    </recommendedName>
</protein>
<name>A0A091BEK6_9GAMM</name>
<dbReference type="Proteomes" id="UP000029391">
    <property type="component" value="Unassembled WGS sequence"/>
</dbReference>
<comment type="similarity">
    <text evidence="2">Belongs to the CorA metal ion transporter (MIT) (TC 1.A.35) family.</text>
</comment>
<comment type="caution">
    <text evidence="12">The sequence shown here is derived from an EMBL/GenBank/DDBJ whole genome shotgun (WGS) entry which is preliminary data.</text>
</comment>
<dbReference type="InterPro" id="IPR002523">
    <property type="entry name" value="MgTranspt_CorA/ZnTranspt_ZntB"/>
</dbReference>
<keyword evidence="3" id="KW-0813">Transport</keyword>
<proteinExistence type="inferred from homology"/>
<reference evidence="12 13" key="1">
    <citation type="submission" date="2013-09" db="EMBL/GenBank/DDBJ databases">
        <title>Genome sequencing of Arenimonas composti.</title>
        <authorList>
            <person name="Chen F."/>
            <person name="Wang G."/>
        </authorList>
    </citation>
    <scope>NUCLEOTIDE SEQUENCE [LARGE SCALE GENOMIC DNA]</scope>
    <source>
        <strain evidence="12 13">TR7-09</strain>
    </source>
</reference>
<dbReference type="SUPFAM" id="SSF144083">
    <property type="entry name" value="Magnesium transport protein CorA, transmembrane region"/>
    <property type="match status" value="1"/>
</dbReference>
<evidence type="ECO:0000256" key="1">
    <source>
        <dbReference type="ARBA" id="ARBA00004651"/>
    </source>
</evidence>
<organism evidence="12 13">
    <name type="scientific">Arenimonas composti TR7-09 = DSM 18010</name>
    <dbReference type="NCBI Taxonomy" id="1121013"/>
    <lineage>
        <taxon>Bacteria</taxon>
        <taxon>Pseudomonadati</taxon>
        <taxon>Pseudomonadota</taxon>
        <taxon>Gammaproteobacteria</taxon>
        <taxon>Lysobacterales</taxon>
        <taxon>Lysobacteraceae</taxon>
        <taxon>Arenimonas</taxon>
    </lineage>
</organism>
<evidence type="ECO:0000256" key="10">
    <source>
        <dbReference type="ARBA" id="ARBA00023136"/>
    </source>
</evidence>
<evidence type="ECO:0000256" key="4">
    <source>
        <dbReference type="ARBA" id="ARBA00022475"/>
    </source>
</evidence>
<dbReference type="GO" id="GO:0015087">
    <property type="term" value="F:cobalt ion transmembrane transporter activity"/>
    <property type="evidence" value="ECO:0007669"/>
    <property type="project" value="TreeGrafter"/>
</dbReference>
<evidence type="ECO:0000256" key="2">
    <source>
        <dbReference type="ARBA" id="ARBA00009765"/>
    </source>
</evidence>
<evidence type="ECO:0000256" key="6">
    <source>
        <dbReference type="ARBA" id="ARBA00022692"/>
    </source>
</evidence>
<evidence type="ECO:0000256" key="5">
    <source>
        <dbReference type="ARBA" id="ARBA00022519"/>
    </source>
</evidence>
<dbReference type="Pfam" id="PF01544">
    <property type="entry name" value="CorA"/>
    <property type="match status" value="1"/>
</dbReference>
<keyword evidence="9" id="KW-0406">Ion transport</keyword>
<feature type="transmembrane region" description="Helical" evidence="11">
    <location>
        <begin position="306"/>
        <end position="326"/>
    </location>
</feature>
<dbReference type="STRING" id="1121013.GCA_000426365_01799"/>
<evidence type="ECO:0000256" key="8">
    <source>
        <dbReference type="ARBA" id="ARBA00022989"/>
    </source>
</evidence>
<evidence type="ECO:0000256" key="11">
    <source>
        <dbReference type="SAM" id="Phobius"/>
    </source>
</evidence>
<comment type="subcellular location">
    <subcellularLocation>
        <location evidence="1">Cell membrane</location>
        <topology evidence="1">Multi-pass membrane protein</topology>
    </subcellularLocation>
</comment>
<dbReference type="eggNOG" id="COG0598">
    <property type="taxonomic scope" value="Bacteria"/>
</dbReference>
<keyword evidence="7" id="KW-0862">Zinc</keyword>
<dbReference type="GO" id="GO:0005886">
    <property type="term" value="C:plasma membrane"/>
    <property type="evidence" value="ECO:0007669"/>
    <property type="project" value="UniProtKB-SubCell"/>
</dbReference>
<accession>A0A091BEK6</accession>
<keyword evidence="10 11" id="KW-0472">Membrane</keyword>
<evidence type="ECO:0000313" key="12">
    <source>
        <dbReference type="EMBL" id="KFN50176.1"/>
    </source>
</evidence>